<gene>
    <name evidence="1" type="ORF">QOZ84_01945</name>
</gene>
<protein>
    <submittedName>
        <fullName evidence="1">Uncharacterized protein</fullName>
    </submittedName>
</protein>
<sequence>MDANAITNANSNVVVASIAYTTYELTQLTVALSAVSVAASKLYSCTKNKVTCKRR</sequence>
<evidence type="ECO:0000313" key="1">
    <source>
        <dbReference type="EMBL" id="MDK2562295.1"/>
    </source>
</evidence>
<accession>A0ABT7E5U2</accession>
<dbReference type="Proteomes" id="UP001301012">
    <property type="component" value="Unassembled WGS sequence"/>
</dbReference>
<evidence type="ECO:0000313" key="2">
    <source>
        <dbReference type="Proteomes" id="UP001301012"/>
    </source>
</evidence>
<organism evidence="1 2">
    <name type="scientific">Romboutsia sedimentorum</name>
    <dbReference type="NCBI Taxonomy" id="1368474"/>
    <lineage>
        <taxon>Bacteria</taxon>
        <taxon>Bacillati</taxon>
        <taxon>Bacillota</taxon>
        <taxon>Clostridia</taxon>
        <taxon>Peptostreptococcales</taxon>
        <taxon>Peptostreptococcaceae</taxon>
        <taxon>Romboutsia</taxon>
    </lineage>
</organism>
<comment type="caution">
    <text evidence="1">The sequence shown here is derived from an EMBL/GenBank/DDBJ whole genome shotgun (WGS) entry which is preliminary data.</text>
</comment>
<dbReference type="RefSeq" id="WP_284131276.1">
    <property type="nucleotide sequence ID" value="NZ_JASKYM010000001.1"/>
</dbReference>
<reference evidence="1 2" key="1">
    <citation type="submission" date="2023-05" db="EMBL/GenBank/DDBJ databases">
        <title>Rombocin, a short stable natural nisin variant, displays selective antimicrobial activity against Listeria monocytogenes and employs dual mode of action to kill target bacterial strains.</title>
        <authorList>
            <person name="Wambui J."/>
            <person name="Stephan R."/>
            <person name="Kuipers O.P."/>
        </authorList>
    </citation>
    <scope>NUCLEOTIDE SEQUENCE [LARGE SCALE GENOMIC DNA]</scope>
    <source>
        <strain evidence="1 2">RC002</strain>
    </source>
</reference>
<keyword evidence="2" id="KW-1185">Reference proteome</keyword>
<proteinExistence type="predicted"/>
<dbReference type="EMBL" id="JASKYM010000001">
    <property type="protein sequence ID" value="MDK2562295.1"/>
    <property type="molecule type" value="Genomic_DNA"/>
</dbReference>
<name>A0ABT7E5U2_9FIRM</name>